<keyword evidence="3" id="KW-1185">Reference proteome</keyword>
<protein>
    <recommendedName>
        <fullName evidence="4">Oxidoreductase</fullName>
    </recommendedName>
</protein>
<evidence type="ECO:0000313" key="2">
    <source>
        <dbReference type="EMBL" id="GLR17836.1"/>
    </source>
</evidence>
<dbReference type="PANTHER" id="PTHR47199">
    <property type="entry name" value="PHOTOSYSTEM II STABILITY/ASSEMBLY FACTOR HCF136, CHLOROPLASTIC"/>
    <property type="match status" value="1"/>
</dbReference>
<dbReference type="EMBL" id="BSOH01000014">
    <property type="protein sequence ID" value="GLR17836.1"/>
    <property type="molecule type" value="Genomic_DNA"/>
</dbReference>
<dbReference type="Gene3D" id="2.130.10.10">
    <property type="entry name" value="YVTN repeat-like/Quinoprotein amine dehydrogenase"/>
    <property type="match status" value="1"/>
</dbReference>
<evidence type="ECO:0008006" key="4">
    <source>
        <dbReference type="Google" id="ProtNLM"/>
    </source>
</evidence>
<keyword evidence="1" id="KW-0732">Signal</keyword>
<dbReference type="Proteomes" id="UP001156666">
    <property type="component" value="Unassembled WGS sequence"/>
</dbReference>
<dbReference type="InterPro" id="IPR015943">
    <property type="entry name" value="WD40/YVTN_repeat-like_dom_sf"/>
</dbReference>
<feature type="signal peptide" evidence="1">
    <location>
        <begin position="1"/>
        <end position="18"/>
    </location>
</feature>
<evidence type="ECO:0000256" key="1">
    <source>
        <dbReference type="SAM" id="SignalP"/>
    </source>
</evidence>
<reference evidence="2" key="2">
    <citation type="submission" date="2023-01" db="EMBL/GenBank/DDBJ databases">
        <title>Draft genome sequence of Portibacter lacus strain NBRC 108769.</title>
        <authorList>
            <person name="Sun Q."/>
            <person name="Mori K."/>
        </authorList>
    </citation>
    <scope>NUCLEOTIDE SEQUENCE</scope>
    <source>
        <strain evidence="2">NBRC 108769</strain>
    </source>
</reference>
<proteinExistence type="predicted"/>
<sequence length="336" mass="36573">MRTLIFVLFICLHNFISAQETFTSVSIEDVVLDSTVNVRALEISDSKIIIATSDARVMIKEKDQGKFELFSSDTLFKPNFRSLAITKEGVFSLGIASPALLYKNGNVVYREDNEKAFYDAMTFWNEKEGIAMGDPTEDCISIIITRDGGETWKKVECKNLPEAVGGEAAFAASDTNIKTIGNHTWIATGGMASRILYSANKGKSWQVYDTPIIQGTPTTGMYSVDFYDEQVGIAIGGDYTKPEAAIANKIKTKDGGKTWSVLADGLSPGYRSCVQFVPGSAGKGVVAIGFKGIDYSSDGGETWMHLSDEGFYTLRFMDGNTAYAGGNGRVSKLVFK</sequence>
<dbReference type="SUPFAM" id="SSF110296">
    <property type="entry name" value="Oligoxyloglucan reducing end-specific cellobiohydrolase"/>
    <property type="match status" value="1"/>
</dbReference>
<dbReference type="InterPro" id="IPR002860">
    <property type="entry name" value="BNR_rpt"/>
</dbReference>
<dbReference type="Pfam" id="PF02012">
    <property type="entry name" value="BNR"/>
    <property type="match status" value="1"/>
</dbReference>
<organism evidence="2 3">
    <name type="scientific">Portibacter lacus</name>
    <dbReference type="NCBI Taxonomy" id="1099794"/>
    <lineage>
        <taxon>Bacteria</taxon>
        <taxon>Pseudomonadati</taxon>
        <taxon>Bacteroidota</taxon>
        <taxon>Saprospiria</taxon>
        <taxon>Saprospirales</taxon>
        <taxon>Haliscomenobacteraceae</taxon>
        <taxon>Portibacter</taxon>
    </lineage>
</organism>
<evidence type="ECO:0000313" key="3">
    <source>
        <dbReference type="Proteomes" id="UP001156666"/>
    </source>
</evidence>
<reference evidence="2" key="1">
    <citation type="journal article" date="2014" name="Int. J. Syst. Evol. Microbiol.">
        <title>Complete genome sequence of Corynebacterium casei LMG S-19264T (=DSM 44701T), isolated from a smear-ripened cheese.</title>
        <authorList>
            <consortium name="US DOE Joint Genome Institute (JGI-PGF)"/>
            <person name="Walter F."/>
            <person name="Albersmeier A."/>
            <person name="Kalinowski J."/>
            <person name="Ruckert C."/>
        </authorList>
    </citation>
    <scope>NUCLEOTIDE SEQUENCE</scope>
    <source>
        <strain evidence="2">NBRC 108769</strain>
    </source>
</reference>
<accession>A0AA37SNE0</accession>
<dbReference type="AlphaFoldDB" id="A0AA37SNE0"/>
<gene>
    <name evidence="2" type="ORF">GCM10007940_24510</name>
</gene>
<dbReference type="RefSeq" id="WP_235291517.1">
    <property type="nucleotide sequence ID" value="NZ_BSOH01000014.1"/>
</dbReference>
<comment type="caution">
    <text evidence="2">The sequence shown here is derived from an EMBL/GenBank/DDBJ whole genome shotgun (WGS) entry which is preliminary data.</text>
</comment>
<dbReference type="PANTHER" id="PTHR47199:SF2">
    <property type="entry name" value="PHOTOSYSTEM II STABILITY_ASSEMBLY FACTOR HCF136, CHLOROPLASTIC"/>
    <property type="match status" value="1"/>
</dbReference>
<feature type="chain" id="PRO_5041387319" description="Oxidoreductase" evidence="1">
    <location>
        <begin position="19"/>
        <end position="336"/>
    </location>
</feature>
<name>A0AA37SNE0_9BACT</name>